<dbReference type="InParanoid" id="G2Y9T8"/>
<evidence type="ECO:0000313" key="2">
    <source>
        <dbReference type="Proteomes" id="UP000008177"/>
    </source>
</evidence>
<dbReference type="EMBL" id="FQ790300">
    <property type="protein sequence ID" value="CCD48955.1"/>
    <property type="molecule type" value="Genomic_DNA"/>
</dbReference>
<dbReference type="Proteomes" id="UP000008177">
    <property type="component" value="Unplaced contigs"/>
</dbReference>
<organism evidence="1 2">
    <name type="scientific">Botryotinia fuckeliana (strain T4)</name>
    <name type="common">Noble rot fungus</name>
    <name type="synonym">Botrytis cinerea</name>
    <dbReference type="NCBI Taxonomy" id="999810"/>
    <lineage>
        <taxon>Eukaryota</taxon>
        <taxon>Fungi</taxon>
        <taxon>Dikarya</taxon>
        <taxon>Ascomycota</taxon>
        <taxon>Pezizomycotina</taxon>
        <taxon>Leotiomycetes</taxon>
        <taxon>Helotiales</taxon>
        <taxon>Sclerotiniaceae</taxon>
        <taxon>Botrytis</taxon>
    </lineage>
</organism>
<dbReference type="HOGENOM" id="CLU_2960477_0_0_1"/>
<protein>
    <submittedName>
        <fullName evidence="1">Uncharacterized protein</fullName>
    </submittedName>
</protein>
<dbReference type="AlphaFoldDB" id="G2Y9T8"/>
<reference evidence="2" key="1">
    <citation type="journal article" date="2011" name="PLoS Genet.">
        <title>Genomic analysis of the necrotrophic fungal pathogens Sclerotinia sclerotiorum and Botrytis cinerea.</title>
        <authorList>
            <person name="Amselem J."/>
            <person name="Cuomo C.A."/>
            <person name="van Kan J.A."/>
            <person name="Viaud M."/>
            <person name="Benito E.P."/>
            <person name="Couloux A."/>
            <person name="Coutinho P.M."/>
            <person name="de Vries R.P."/>
            <person name="Dyer P.S."/>
            <person name="Fillinger S."/>
            <person name="Fournier E."/>
            <person name="Gout L."/>
            <person name="Hahn M."/>
            <person name="Kohn L."/>
            <person name="Lapalu N."/>
            <person name="Plummer K.M."/>
            <person name="Pradier J.M."/>
            <person name="Quevillon E."/>
            <person name="Sharon A."/>
            <person name="Simon A."/>
            <person name="ten Have A."/>
            <person name="Tudzynski B."/>
            <person name="Tudzynski P."/>
            <person name="Wincker P."/>
            <person name="Andrew M."/>
            <person name="Anthouard V."/>
            <person name="Beever R.E."/>
            <person name="Beffa R."/>
            <person name="Benoit I."/>
            <person name="Bouzid O."/>
            <person name="Brault B."/>
            <person name="Chen Z."/>
            <person name="Choquer M."/>
            <person name="Collemare J."/>
            <person name="Cotton P."/>
            <person name="Danchin E.G."/>
            <person name="Da Silva C."/>
            <person name="Gautier A."/>
            <person name="Giraud C."/>
            <person name="Giraud T."/>
            <person name="Gonzalez C."/>
            <person name="Grossetete S."/>
            <person name="Guldener U."/>
            <person name="Henrissat B."/>
            <person name="Howlett B.J."/>
            <person name="Kodira C."/>
            <person name="Kretschmer M."/>
            <person name="Lappartient A."/>
            <person name="Leroch M."/>
            <person name="Levis C."/>
            <person name="Mauceli E."/>
            <person name="Neuveglise C."/>
            <person name="Oeser B."/>
            <person name="Pearson M."/>
            <person name="Poulain J."/>
            <person name="Poussereau N."/>
            <person name="Quesneville H."/>
            <person name="Rascle C."/>
            <person name="Schumacher J."/>
            <person name="Segurens B."/>
            <person name="Sexton A."/>
            <person name="Silva E."/>
            <person name="Sirven C."/>
            <person name="Soanes D.M."/>
            <person name="Talbot N.J."/>
            <person name="Templeton M."/>
            <person name="Yandava C."/>
            <person name="Yarden O."/>
            <person name="Zeng Q."/>
            <person name="Rollins J.A."/>
            <person name="Lebrun M.H."/>
            <person name="Dickman M."/>
        </authorList>
    </citation>
    <scope>NUCLEOTIDE SEQUENCE [LARGE SCALE GENOMIC DNA]</scope>
    <source>
        <strain evidence="2">T4</strain>
    </source>
</reference>
<evidence type="ECO:0000313" key="1">
    <source>
        <dbReference type="EMBL" id="CCD48955.1"/>
    </source>
</evidence>
<proteinExistence type="predicted"/>
<gene>
    <name evidence="1" type="ORF">BofuT4_uP028310.1</name>
</gene>
<accession>G2Y9T8</accession>
<name>G2Y9T8_BOTF4</name>
<sequence>MARRLILKCPAACCNERVGAGWYNDSYVSSLVTETLGGRQQSDLLCAPQDSGHNILHRV</sequence>